<dbReference type="InParanoid" id="A0A5C3PCH9"/>
<name>A0A5C3PCH9_9APHY</name>
<evidence type="ECO:0000313" key="2">
    <source>
        <dbReference type="Proteomes" id="UP000308197"/>
    </source>
</evidence>
<gene>
    <name evidence="1" type="ORF">K466DRAFT_599596</name>
</gene>
<dbReference type="EMBL" id="ML211159">
    <property type="protein sequence ID" value="TFK87316.1"/>
    <property type="molecule type" value="Genomic_DNA"/>
</dbReference>
<proteinExistence type="predicted"/>
<reference evidence="1 2" key="1">
    <citation type="journal article" date="2019" name="Nat. Ecol. Evol.">
        <title>Megaphylogeny resolves global patterns of mushroom evolution.</title>
        <authorList>
            <person name="Varga T."/>
            <person name="Krizsan K."/>
            <person name="Foldi C."/>
            <person name="Dima B."/>
            <person name="Sanchez-Garcia M."/>
            <person name="Sanchez-Ramirez S."/>
            <person name="Szollosi G.J."/>
            <person name="Szarkandi J.G."/>
            <person name="Papp V."/>
            <person name="Albert L."/>
            <person name="Andreopoulos W."/>
            <person name="Angelini C."/>
            <person name="Antonin V."/>
            <person name="Barry K.W."/>
            <person name="Bougher N.L."/>
            <person name="Buchanan P."/>
            <person name="Buyck B."/>
            <person name="Bense V."/>
            <person name="Catcheside P."/>
            <person name="Chovatia M."/>
            <person name="Cooper J."/>
            <person name="Damon W."/>
            <person name="Desjardin D."/>
            <person name="Finy P."/>
            <person name="Geml J."/>
            <person name="Haridas S."/>
            <person name="Hughes K."/>
            <person name="Justo A."/>
            <person name="Karasinski D."/>
            <person name="Kautmanova I."/>
            <person name="Kiss B."/>
            <person name="Kocsube S."/>
            <person name="Kotiranta H."/>
            <person name="LaButti K.M."/>
            <person name="Lechner B.E."/>
            <person name="Liimatainen K."/>
            <person name="Lipzen A."/>
            <person name="Lukacs Z."/>
            <person name="Mihaltcheva S."/>
            <person name="Morgado L.N."/>
            <person name="Niskanen T."/>
            <person name="Noordeloos M.E."/>
            <person name="Ohm R.A."/>
            <person name="Ortiz-Santana B."/>
            <person name="Ovrebo C."/>
            <person name="Racz N."/>
            <person name="Riley R."/>
            <person name="Savchenko A."/>
            <person name="Shiryaev A."/>
            <person name="Soop K."/>
            <person name="Spirin V."/>
            <person name="Szebenyi C."/>
            <person name="Tomsovsky M."/>
            <person name="Tulloss R.E."/>
            <person name="Uehling J."/>
            <person name="Grigoriev I.V."/>
            <person name="Vagvolgyi C."/>
            <person name="Papp T."/>
            <person name="Martin F.M."/>
            <person name="Miettinen O."/>
            <person name="Hibbett D.S."/>
            <person name="Nagy L.G."/>
        </authorList>
    </citation>
    <scope>NUCLEOTIDE SEQUENCE [LARGE SCALE GENOMIC DNA]</scope>
    <source>
        <strain evidence="1 2">HHB13444</strain>
    </source>
</reference>
<evidence type="ECO:0000313" key="1">
    <source>
        <dbReference type="EMBL" id="TFK87316.1"/>
    </source>
</evidence>
<dbReference type="AlphaFoldDB" id="A0A5C3PCH9"/>
<accession>A0A5C3PCH9</accession>
<organism evidence="1 2">
    <name type="scientific">Polyporus arcularius HHB13444</name>
    <dbReference type="NCBI Taxonomy" id="1314778"/>
    <lineage>
        <taxon>Eukaryota</taxon>
        <taxon>Fungi</taxon>
        <taxon>Dikarya</taxon>
        <taxon>Basidiomycota</taxon>
        <taxon>Agaricomycotina</taxon>
        <taxon>Agaricomycetes</taxon>
        <taxon>Polyporales</taxon>
        <taxon>Polyporaceae</taxon>
        <taxon>Polyporus</taxon>
    </lineage>
</organism>
<protein>
    <submittedName>
        <fullName evidence="1">Uncharacterized protein</fullName>
    </submittedName>
</protein>
<dbReference type="Proteomes" id="UP000308197">
    <property type="component" value="Unassembled WGS sequence"/>
</dbReference>
<sequence length="497" mass="55667">MAFLRSYDRPGEPRAIFRIPNFIRPSVKYSPELKAIACEGFHERVPVWPDECPRCHAHIPVFTIQCGFKAGIAGAAIFICNVCRKPHIPVQTGPSEEQLSRIEAQRRFDNEQERLRKAANAVVVHSKKDRKRGGIPGYLSKAAQLLFRNPMSDGKGGIVEGDRPGGVVKTDKSELTTPLDIYFFRQSGEPPLMITDFMRKDGRVQLIDYHWFAPICEGIRLSVFERWDLDQHRWILVPFSSSIMIALDNNNVHMLFLRVYGVSCELGPWLSLRDEAQGHALPPELSVSWRILEEVRGNFWLVAWTKDDEPPHIQSLARREYKHGTSVQIKDLFDGAGVLYYAEEDSSWQPFPPPAGSWLRIPPRANAVLLRRVGLTRLRGFGDAMYALERLARGRAAGGGSSARSPLERIQDELEHSLESLVALGHHITQDKMSAAPVLPWDTPARISDLKARAAPEACPAASSPAPSSERARARCAPGGYRVVFENGKEVIDVSED</sequence>
<keyword evidence="2" id="KW-1185">Reference proteome</keyword>